<dbReference type="Proteomes" id="UP000677054">
    <property type="component" value="Unassembled WGS sequence"/>
</dbReference>
<reference evidence="6" key="1">
    <citation type="submission" date="2020-11" db="EMBL/GenBank/DDBJ databases">
        <authorList>
            <person name="Tran Van P."/>
        </authorList>
    </citation>
    <scope>NUCLEOTIDE SEQUENCE</scope>
</reference>
<dbReference type="PANTHER" id="PTHR22775:SF3">
    <property type="entry name" value="SORTING NEXIN-13"/>
    <property type="match status" value="1"/>
</dbReference>
<dbReference type="Pfam" id="PF00787">
    <property type="entry name" value="PX"/>
    <property type="match status" value="1"/>
</dbReference>
<dbReference type="EMBL" id="LR899608">
    <property type="protein sequence ID" value="CAD7241062.1"/>
    <property type="molecule type" value="Genomic_DNA"/>
</dbReference>
<dbReference type="Pfam" id="PF00615">
    <property type="entry name" value="RGS"/>
    <property type="match status" value="1"/>
</dbReference>
<dbReference type="PANTHER" id="PTHR22775">
    <property type="entry name" value="SORTING NEXIN"/>
    <property type="match status" value="1"/>
</dbReference>
<evidence type="ECO:0000313" key="7">
    <source>
        <dbReference type="Proteomes" id="UP000677054"/>
    </source>
</evidence>
<dbReference type="GO" id="GO:0005769">
    <property type="term" value="C:early endosome"/>
    <property type="evidence" value="ECO:0007669"/>
    <property type="project" value="TreeGrafter"/>
</dbReference>
<evidence type="ECO:0000313" key="6">
    <source>
        <dbReference type="EMBL" id="CAD7241062.1"/>
    </source>
</evidence>
<feature type="domain" description="RGS" evidence="3">
    <location>
        <begin position="322"/>
        <end position="453"/>
    </location>
</feature>
<dbReference type="PROSITE" id="PS51207">
    <property type="entry name" value="PXA"/>
    <property type="match status" value="1"/>
</dbReference>
<evidence type="ECO:0000259" key="4">
    <source>
        <dbReference type="PROSITE" id="PS50195"/>
    </source>
</evidence>
<accession>A0A7R9A072</accession>
<dbReference type="InterPro" id="IPR016137">
    <property type="entry name" value="RGS"/>
</dbReference>
<evidence type="ECO:0000259" key="5">
    <source>
        <dbReference type="PROSITE" id="PS51207"/>
    </source>
</evidence>
<dbReference type="InterPro" id="IPR013937">
    <property type="entry name" value="Sorting_nexin_C"/>
</dbReference>
<dbReference type="SMART" id="SM00312">
    <property type="entry name" value="PX"/>
    <property type="match status" value="1"/>
</dbReference>
<dbReference type="InterPro" id="IPR036871">
    <property type="entry name" value="PX_dom_sf"/>
</dbReference>
<gene>
    <name evidence="6" type="ORF">DSTB1V02_LOCUS1064</name>
</gene>
<protein>
    <recommendedName>
        <fullName evidence="8">Sorting nexin-13</fullName>
    </recommendedName>
</protein>
<evidence type="ECO:0008006" key="8">
    <source>
        <dbReference type="Google" id="ProtNLM"/>
    </source>
</evidence>
<dbReference type="Gene3D" id="3.30.1520.10">
    <property type="entry name" value="Phox-like domain"/>
    <property type="match status" value="1"/>
</dbReference>
<sequence length="933" mass="107540">MYNVDVLRSRLDIPDDGVLKLVRVIQEPKKSEKKDKRLTGSYIIDEPLRDIIQYTIRDYVQTWYHHISPDTEFPEALESLAQKVIIALANRSKEVDWIPYLTKRFVDDIATHLRLFKQSRQAHIASKGERELTEHFFDHEFLLEKCLCRDLICTREEVEQQYLREISEVLLYLTLPPEDFPCKTLRFLLRELLVSAILLPTVRLLSDPDYLNQIIIWLCKAVPITNEAFLTAMRMTDRCDELAAVLEKVNSETSLLRSQDSGGEADAEIKQQLSSLSYVKRLLESRIHRLREGGVNQDGYSLPYGCDWNRYLHGGVRLVSLSLDTLLKNNIALTCFIEFLHTMSAQHYIFLYLNIEGWKVSAEQVIQEVDLACLQGGDAKKPKVDRASELEKMRQPALQIYHQYLSDKASPKVKLDDTLVRQLYQKLQCEVPRETWFDGIQHILKEKLADEPFLPSFRRSPNYIKLLAELDLLKDGCRSDEEDSASLEELSLSDTGSIASGGTPEDALSIEDKDLTHSFVPVMSPPLIHEGAPSLQVEITNYTVVLDSPKPYALYEVTVKKVEPQGNGQMQELVWRIFRRYSDFYDFHQVVVEKMKVILEYVDVPFQFPSLNALYFPAKKTFNNLKRNFLRTRLLELNRYLQTLASKEFQKAHPGLSDRLIQFLEGSYEQRGMVERMVIMPLKHGVKTMGQAITAVPGTVLQTVDDMVEGINKVFSRPSKGPAALAQDMRVAASLEHHDEETIPLRILLLVFNEVFDMRNQEAWLRKRLVAVAHHLVNVMFGDIYNRRILEFIDWATSSEQVALYLKNFRNSFWPNGSLALPAPPRDKNTKLRTQIAAKAFLFSVIPVLYLNPLDELKRVLGNDTARRGMLSVYDMFQHPTLNKRLVYLILEGLLVTVFPRNQFHKLFTEFHHQSPRVSTKASTRSPGVTRKR</sequence>
<comment type="similarity">
    <text evidence="1">Belongs to the sorting nexin family.</text>
</comment>
<dbReference type="PROSITE" id="PS50132">
    <property type="entry name" value="RGS"/>
    <property type="match status" value="1"/>
</dbReference>
<dbReference type="InterPro" id="IPR036305">
    <property type="entry name" value="RGS_sf"/>
</dbReference>
<feature type="domain" description="PXA" evidence="5">
    <location>
        <begin position="41"/>
        <end position="223"/>
    </location>
</feature>
<dbReference type="InterPro" id="IPR003114">
    <property type="entry name" value="Phox_assoc"/>
</dbReference>
<name>A0A7R9A072_9CRUS</name>
<evidence type="ECO:0000256" key="2">
    <source>
        <dbReference type="SAM" id="MobiDB-lite"/>
    </source>
</evidence>
<feature type="domain" description="PX" evidence="4">
    <location>
        <begin position="533"/>
        <end position="671"/>
    </location>
</feature>
<feature type="region of interest" description="Disordered" evidence="2">
    <location>
        <begin position="484"/>
        <end position="505"/>
    </location>
</feature>
<evidence type="ECO:0000256" key="1">
    <source>
        <dbReference type="ARBA" id="ARBA00010883"/>
    </source>
</evidence>
<dbReference type="Pfam" id="PF02194">
    <property type="entry name" value="PXA"/>
    <property type="match status" value="1"/>
</dbReference>
<organism evidence="6">
    <name type="scientific">Darwinula stevensoni</name>
    <dbReference type="NCBI Taxonomy" id="69355"/>
    <lineage>
        <taxon>Eukaryota</taxon>
        <taxon>Metazoa</taxon>
        <taxon>Ecdysozoa</taxon>
        <taxon>Arthropoda</taxon>
        <taxon>Crustacea</taxon>
        <taxon>Oligostraca</taxon>
        <taxon>Ostracoda</taxon>
        <taxon>Podocopa</taxon>
        <taxon>Podocopida</taxon>
        <taxon>Darwinulocopina</taxon>
        <taxon>Darwinuloidea</taxon>
        <taxon>Darwinulidae</taxon>
        <taxon>Darwinula</taxon>
    </lineage>
</organism>
<dbReference type="SUPFAM" id="SSF48097">
    <property type="entry name" value="Regulator of G-protein signaling, RGS"/>
    <property type="match status" value="1"/>
</dbReference>
<dbReference type="EMBL" id="CAJPEV010000091">
    <property type="protein sequence ID" value="CAG0880415.1"/>
    <property type="molecule type" value="Genomic_DNA"/>
</dbReference>
<keyword evidence="7" id="KW-1185">Reference proteome</keyword>
<proteinExistence type="inferred from homology"/>
<dbReference type="SMART" id="SM00313">
    <property type="entry name" value="PXA"/>
    <property type="match status" value="1"/>
</dbReference>
<dbReference type="AlphaFoldDB" id="A0A7R9A072"/>
<dbReference type="SMART" id="SM00315">
    <property type="entry name" value="RGS"/>
    <property type="match status" value="1"/>
</dbReference>
<dbReference type="InterPro" id="IPR001683">
    <property type="entry name" value="PX_dom"/>
</dbReference>
<dbReference type="OrthoDB" id="5772781at2759"/>
<dbReference type="PROSITE" id="PS50195">
    <property type="entry name" value="PX"/>
    <property type="match status" value="1"/>
</dbReference>
<dbReference type="GO" id="GO:0035091">
    <property type="term" value="F:phosphatidylinositol binding"/>
    <property type="evidence" value="ECO:0007669"/>
    <property type="project" value="InterPro"/>
</dbReference>
<dbReference type="Gene3D" id="1.10.167.10">
    <property type="entry name" value="Regulator of G-protein Signalling 4, domain 2"/>
    <property type="match status" value="1"/>
</dbReference>
<dbReference type="Pfam" id="PF08628">
    <property type="entry name" value="Nexin_C"/>
    <property type="match status" value="1"/>
</dbReference>
<dbReference type="SUPFAM" id="SSF64268">
    <property type="entry name" value="PX domain"/>
    <property type="match status" value="1"/>
</dbReference>
<evidence type="ECO:0000259" key="3">
    <source>
        <dbReference type="PROSITE" id="PS50132"/>
    </source>
</evidence>
<dbReference type="InterPro" id="IPR044926">
    <property type="entry name" value="RGS_subdomain_2"/>
</dbReference>